<dbReference type="Proteomes" id="UP001150238">
    <property type="component" value="Unassembled WGS sequence"/>
</dbReference>
<evidence type="ECO:0000313" key="3">
    <source>
        <dbReference type="Proteomes" id="UP001150238"/>
    </source>
</evidence>
<protein>
    <submittedName>
        <fullName evidence="2">Uncharacterized protein</fullName>
    </submittedName>
</protein>
<dbReference type="EMBL" id="JANVFS010000052">
    <property type="protein sequence ID" value="KAJ4465234.1"/>
    <property type="molecule type" value="Genomic_DNA"/>
</dbReference>
<feature type="non-terminal residue" evidence="2">
    <location>
        <position position="231"/>
    </location>
</feature>
<evidence type="ECO:0000313" key="2">
    <source>
        <dbReference type="EMBL" id="KAJ4465234.1"/>
    </source>
</evidence>
<accession>A0A9W8ZTG2</accession>
<feature type="transmembrane region" description="Helical" evidence="1">
    <location>
        <begin position="130"/>
        <end position="151"/>
    </location>
</feature>
<name>A0A9W8ZTG2_9AGAR</name>
<proteinExistence type="predicted"/>
<feature type="transmembrane region" description="Helical" evidence="1">
    <location>
        <begin position="6"/>
        <end position="32"/>
    </location>
</feature>
<keyword evidence="1" id="KW-0812">Transmembrane</keyword>
<dbReference type="PANTHER" id="PTHR40465">
    <property type="entry name" value="CHROMOSOME 1, WHOLE GENOME SHOTGUN SEQUENCE"/>
    <property type="match status" value="1"/>
</dbReference>
<sequence>FYSAITYVGFLEIGVLVSGILFGIFTMQVYIYHKNFSKDPGWTKYGLVGHLKLWIIISLVVCPHRLLELAHTICEFEALYYFSVSHYGDPTAFLIYPTPFVAVTVFDALIATLAQGYFTYRITKLTGPPYVVPILCCILMVCHSVNDIGLTVECSVTATKSLELYLHQFKWMMITSVVIRVATDIVISTALVYYLHKSRSNALHRSEEIILLPINIGHSINYSTHKFNGHC</sequence>
<reference evidence="2" key="2">
    <citation type="journal article" date="2023" name="Proc. Natl. Acad. Sci. U.S.A.">
        <title>A global phylogenomic analysis of the shiitake genus Lentinula.</title>
        <authorList>
            <person name="Sierra-Patev S."/>
            <person name="Min B."/>
            <person name="Naranjo-Ortiz M."/>
            <person name="Looney B."/>
            <person name="Konkel Z."/>
            <person name="Slot J.C."/>
            <person name="Sakamoto Y."/>
            <person name="Steenwyk J.L."/>
            <person name="Rokas A."/>
            <person name="Carro J."/>
            <person name="Camarero S."/>
            <person name="Ferreira P."/>
            <person name="Molpeceres G."/>
            <person name="Ruiz-Duenas F.J."/>
            <person name="Serrano A."/>
            <person name="Henrissat B."/>
            <person name="Drula E."/>
            <person name="Hughes K.W."/>
            <person name="Mata J.L."/>
            <person name="Ishikawa N.K."/>
            <person name="Vargas-Isla R."/>
            <person name="Ushijima S."/>
            <person name="Smith C.A."/>
            <person name="Donoghue J."/>
            <person name="Ahrendt S."/>
            <person name="Andreopoulos W."/>
            <person name="He G."/>
            <person name="LaButti K."/>
            <person name="Lipzen A."/>
            <person name="Ng V."/>
            <person name="Riley R."/>
            <person name="Sandor L."/>
            <person name="Barry K."/>
            <person name="Martinez A.T."/>
            <person name="Xiao Y."/>
            <person name="Gibbons J.G."/>
            <person name="Terashima K."/>
            <person name="Grigoriev I.V."/>
            <person name="Hibbett D."/>
        </authorList>
    </citation>
    <scope>NUCLEOTIDE SEQUENCE</scope>
    <source>
        <strain evidence="2">Sp2 HRB7682 ss15</strain>
    </source>
</reference>
<reference evidence="2" key="1">
    <citation type="submission" date="2022-08" db="EMBL/GenBank/DDBJ databases">
        <authorList>
            <consortium name="DOE Joint Genome Institute"/>
            <person name="Min B."/>
            <person name="Riley R."/>
            <person name="Sierra-Patev S."/>
            <person name="Naranjo-Ortiz M."/>
            <person name="Looney B."/>
            <person name="Konkel Z."/>
            <person name="Slot J.C."/>
            <person name="Sakamoto Y."/>
            <person name="Steenwyk J.L."/>
            <person name="Rokas A."/>
            <person name="Carro J."/>
            <person name="Camarero S."/>
            <person name="Ferreira P."/>
            <person name="Molpeceres G."/>
            <person name="Ruiz-Duenas F.J."/>
            <person name="Serrano A."/>
            <person name="Henrissat B."/>
            <person name="Drula E."/>
            <person name="Hughes K.W."/>
            <person name="Mata J.L."/>
            <person name="Ishikawa N.K."/>
            <person name="Vargas-Isla R."/>
            <person name="Ushijima S."/>
            <person name="Smith C.A."/>
            <person name="Ahrendt S."/>
            <person name="Andreopoulos W."/>
            <person name="He G."/>
            <person name="Labutti K."/>
            <person name="Lipzen A."/>
            <person name="Ng V."/>
            <person name="Sandor L."/>
            <person name="Barry K."/>
            <person name="Martinez A.T."/>
            <person name="Xiao Y."/>
            <person name="Gibbons J.G."/>
            <person name="Terashima K."/>
            <person name="Hibbett D.S."/>
            <person name="Grigoriev I.V."/>
        </authorList>
    </citation>
    <scope>NUCLEOTIDE SEQUENCE</scope>
    <source>
        <strain evidence="2">Sp2 HRB7682 ss15</strain>
    </source>
</reference>
<feature type="transmembrane region" description="Helical" evidence="1">
    <location>
        <begin position="93"/>
        <end position="118"/>
    </location>
</feature>
<keyword evidence="1" id="KW-0472">Membrane</keyword>
<organism evidence="2 3">
    <name type="scientific">Lentinula lateritia</name>
    <dbReference type="NCBI Taxonomy" id="40482"/>
    <lineage>
        <taxon>Eukaryota</taxon>
        <taxon>Fungi</taxon>
        <taxon>Dikarya</taxon>
        <taxon>Basidiomycota</taxon>
        <taxon>Agaricomycotina</taxon>
        <taxon>Agaricomycetes</taxon>
        <taxon>Agaricomycetidae</taxon>
        <taxon>Agaricales</taxon>
        <taxon>Marasmiineae</taxon>
        <taxon>Omphalotaceae</taxon>
        <taxon>Lentinula</taxon>
    </lineage>
</organism>
<evidence type="ECO:0000256" key="1">
    <source>
        <dbReference type="SAM" id="Phobius"/>
    </source>
</evidence>
<comment type="caution">
    <text evidence="2">The sequence shown here is derived from an EMBL/GenBank/DDBJ whole genome shotgun (WGS) entry which is preliminary data.</text>
</comment>
<dbReference type="AlphaFoldDB" id="A0A9W8ZTG2"/>
<feature type="transmembrane region" description="Helical" evidence="1">
    <location>
        <begin position="171"/>
        <end position="195"/>
    </location>
</feature>
<feature type="transmembrane region" description="Helical" evidence="1">
    <location>
        <begin position="53"/>
        <end position="73"/>
    </location>
</feature>
<dbReference type="PANTHER" id="PTHR40465:SF1">
    <property type="entry name" value="DUF6534 DOMAIN-CONTAINING PROTEIN"/>
    <property type="match status" value="1"/>
</dbReference>
<keyword evidence="1" id="KW-1133">Transmembrane helix</keyword>
<gene>
    <name evidence="2" type="ORF">C8J55DRAFT_441267</name>
</gene>